<reference evidence="9" key="2">
    <citation type="journal article" date="2021" name="PeerJ">
        <title>Extensive microbial diversity within the chicken gut microbiome revealed by metagenomics and culture.</title>
        <authorList>
            <person name="Gilroy R."/>
            <person name="Ravi A."/>
            <person name="Getino M."/>
            <person name="Pursley I."/>
            <person name="Horton D.L."/>
            <person name="Alikhan N.F."/>
            <person name="Baker D."/>
            <person name="Gharbi K."/>
            <person name="Hall N."/>
            <person name="Watson M."/>
            <person name="Adriaenssens E.M."/>
            <person name="Foster-Nyarko E."/>
            <person name="Jarju S."/>
            <person name="Secka A."/>
            <person name="Antonio M."/>
            <person name="Oren A."/>
            <person name="Chaudhuri R.R."/>
            <person name="La Ragione R."/>
            <person name="Hildebrand F."/>
            <person name="Pallen M.J."/>
        </authorList>
    </citation>
    <scope>NUCLEOTIDE SEQUENCE</scope>
    <source>
        <strain evidence="9">ChiBcec7-5410</strain>
    </source>
</reference>
<dbReference type="Gene3D" id="3.40.50.300">
    <property type="entry name" value="P-loop containing nucleotide triphosphate hydrolases"/>
    <property type="match status" value="2"/>
</dbReference>
<keyword evidence="6" id="KW-0406">Ion transport</keyword>
<dbReference type="PANTHER" id="PTHR42771:SF2">
    <property type="entry name" value="IRON(3+)-HYDROXAMATE IMPORT ATP-BINDING PROTEIN FHUC"/>
    <property type="match status" value="1"/>
</dbReference>
<dbReference type="Pfam" id="PF13304">
    <property type="entry name" value="AAA_21"/>
    <property type="match status" value="1"/>
</dbReference>
<keyword evidence="7" id="KW-0472">Membrane</keyword>
<evidence type="ECO:0000313" key="9">
    <source>
        <dbReference type="EMBL" id="HIT94855.1"/>
    </source>
</evidence>
<dbReference type="PANTHER" id="PTHR42771">
    <property type="entry name" value="IRON(3+)-HYDROXAMATE IMPORT ATP-BINDING PROTEIN FHUC"/>
    <property type="match status" value="1"/>
</dbReference>
<comment type="subcellular location">
    <subcellularLocation>
        <location evidence="1">Cell membrane</location>
        <topology evidence="1">Peripheral membrane protein</topology>
    </subcellularLocation>
</comment>
<keyword evidence="4" id="KW-0410">Iron transport</keyword>
<accession>A0A9D1KS65</accession>
<gene>
    <name evidence="9" type="ORF">IAC43_06685</name>
</gene>
<dbReference type="Pfam" id="PF13476">
    <property type="entry name" value="AAA_23"/>
    <property type="match status" value="1"/>
</dbReference>
<dbReference type="GO" id="GO:0005886">
    <property type="term" value="C:plasma membrane"/>
    <property type="evidence" value="ECO:0007669"/>
    <property type="project" value="UniProtKB-SubCell"/>
</dbReference>
<evidence type="ECO:0000256" key="6">
    <source>
        <dbReference type="ARBA" id="ARBA00023065"/>
    </source>
</evidence>
<sequence length="258" mass="29037">MEQEVISSLFVEELRMQRPVPRESYLYRLPVVRNLTKQGGIRLSSPVTFFVGENGIGKSTLIEALAVAVGFNPEGGTINFNFSTQDSHSELYRYLKVVRGGKRPRTGFFLRAESFYNVATEVDRLDKIPCALPSLLDSYGGVSLHHQSHGESFMALVENRFGGQGLYVLDEPEAALSPMKQMELICHIDRLVKDGCQFVISTHSPVLMAFPGADVYQLSQKKIERVDYHETEHFQLMKAFVNAPEKMTGYLLNCAHDE</sequence>
<keyword evidence="2" id="KW-0813">Transport</keyword>
<dbReference type="InterPro" id="IPR003593">
    <property type="entry name" value="AAA+_ATPase"/>
</dbReference>
<keyword evidence="3" id="KW-1003">Cell membrane</keyword>
<organism evidence="9 10">
    <name type="scientific">Candidatus Faecivivens stercoripullorum</name>
    <dbReference type="NCBI Taxonomy" id="2840805"/>
    <lineage>
        <taxon>Bacteria</taxon>
        <taxon>Bacillati</taxon>
        <taxon>Bacillota</taxon>
        <taxon>Clostridia</taxon>
        <taxon>Eubacteriales</taxon>
        <taxon>Oscillospiraceae</taxon>
        <taxon>Oscillospiraceae incertae sedis</taxon>
        <taxon>Candidatus Faecivivens</taxon>
    </lineage>
</organism>
<evidence type="ECO:0000256" key="3">
    <source>
        <dbReference type="ARBA" id="ARBA00022475"/>
    </source>
</evidence>
<dbReference type="InterPro" id="IPR051535">
    <property type="entry name" value="Siderophore_ABC-ATPase"/>
</dbReference>
<evidence type="ECO:0000256" key="5">
    <source>
        <dbReference type="ARBA" id="ARBA00023004"/>
    </source>
</evidence>
<evidence type="ECO:0000256" key="4">
    <source>
        <dbReference type="ARBA" id="ARBA00022496"/>
    </source>
</evidence>
<dbReference type="AlphaFoldDB" id="A0A9D1KS65"/>
<dbReference type="InterPro" id="IPR027417">
    <property type="entry name" value="P-loop_NTPase"/>
</dbReference>
<dbReference type="InterPro" id="IPR003959">
    <property type="entry name" value="ATPase_AAA_core"/>
</dbReference>
<comment type="caution">
    <text evidence="9">The sequence shown here is derived from an EMBL/GenBank/DDBJ whole genome shotgun (WGS) entry which is preliminary data.</text>
</comment>
<dbReference type="SUPFAM" id="SSF52540">
    <property type="entry name" value="P-loop containing nucleoside triphosphate hydrolases"/>
    <property type="match status" value="1"/>
</dbReference>
<reference evidence="9" key="1">
    <citation type="submission" date="2020-10" db="EMBL/GenBank/DDBJ databases">
        <authorList>
            <person name="Gilroy R."/>
        </authorList>
    </citation>
    <scope>NUCLEOTIDE SEQUENCE</scope>
    <source>
        <strain evidence="9">ChiBcec7-5410</strain>
    </source>
</reference>
<dbReference type="Proteomes" id="UP000824160">
    <property type="component" value="Unassembled WGS sequence"/>
</dbReference>
<dbReference type="EMBL" id="DVLW01000183">
    <property type="protein sequence ID" value="HIT94855.1"/>
    <property type="molecule type" value="Genomic_DNA"/>
</dbReference>
<name>A0A9D1KS65_9FIRM</name>
<dbReference type="SMART" id="SM00382">
    <property type="entry name" value="AAA"/>
    <property type="match status" value="1"/>
</dbReference>
<dbReference type="GO" id="GO:0006826">
    <property type="term" value="P:iron ion transport"/>
    <property type="evidence" value="ECO:0007669"/>
    <property type="project" value="UniProtKB-KW"/>
</dbReference>
<feature type="domain" description="AAA+ ATPase" evidence="8">
    <location>
        <begin position="44"/>
        <end position="229"/>
    </location>
</feature>
<evidence type="ECO:0000256" key="1">
    <source>
        <dbReference type="ARBA" id="ARBA00004202"/>
    </source>
</evidence>
<evidence type="ECO:0000313" key="10">
    <source>
        <dbReference type="Proteomes" id="UP000824160"/>
    </source>
</evidence>
<evidence type="ECO:0000259" key="8">
    <source>
        <dbReference type="SMART" id="SM00382"/>
    </source>
</evidence>
<dbReference type="InterPro" id="IPR038729">
    <property type="entry name" value="Rad50/SbcC_AAA"/>
</dbReference>
<dbReference type="GO" id="GO:0016887">
    <property type="term" value="F:ATP hydrolysis activity"/>
    <property type="evidence" value="ECO:0007669"/>
    <property type="project" value="InterPro"/>
</dbReference>
<evidence type="ECO:0000256" key="2">
    <source>
        <dbReference type="ARBA" id="ARBA00022448"/>
    </source>
</evidence>
<proteinExistence type="predicted"/>
<evidence type="ECO:0000256" key="7">
    <source>
        <dbReference type="ARBA" id="ARBA00023136"/>
    </source>
</evidence>
<protein>
    <submittedName>
        <fullName evidence="9">AAA family ATPase</fullName>
    </submittedName>
</protein>
<keyword evidence="5" id="KW-0408">Iron</keyword>
<dbReference type="GO" id="GO:0006302">
    <property type="term" value="P:double-strand break repair"/>
    <property type="evidence" value="ECO:0007669"/>
    <property type="project" value="InterPro"/>
</dbReference>